<gene>
    <name evidence="1" type="ORF">P0Y49_09395</name>
</gene>
<sequence length="142" mass="16558">MEAILQQKLHDYIVSHNPELLLKLQENFSLTTYISDKVAVTMAMVKSLIQEGRTPYDIEELALQEMTAELRPSKFLYLKNILEEEFPDEYNKFSEAGVLTYELVNLIDACQEIFQNAEFSEANEDNRFLRYAVIAQVHDYLL</sequence>
<dbReference type="AlphaFoldDB" id="A0AAJ5WBC7"/>
<proteinExistence type="predicted"/>
<evidence type="ECO:0000313" key="2">
    <source>
        <dbReference type="Proteomes" id="UP001214530"/>
    </source>
</evidence>
<organism evidence="1 2">
    <name type="scientific">Candidatus Pedobacter colombiensis</name>
    <dbReference type="NCBI Taxonomy" id="3121371"/>
    <lineage>
        <taxon>Bacteria</taxon>
        <taxon>Pseudomonadati</taxon>
        <taxon>Bacteroidota</taxon>
        <taxon>Sphingobacteriia</taxon>
        <taxon>Sphingobacteriales</taxon>
        <taxon>Sphingobacteriaceae</taxon>
        <taxon>Pedobacter</taxon>
    </lineage>
</organism>
<evidence type="ECO:0008006" key="3">
    <source>
        <dbReference type="Google" id="ProtNLM"/>
    </source>
</evidence>
<accession>A0AAJ5WBC7</accession>
<name>A0AAJ5WBC7_9SPHI</name>
<evidence type="ECO:0000313" key="1">
    <source>
        <dbReference type="EMBL" id="WEK21354.1"/>
    </source>
</evidence>
<reference evidence="1" key="1">
    <citation type="submission" date="2023-03" db="EMBL/GenBank/DDBJ databases">
        <title>Andean soil-derived lignocellulolytic bacterial consortium as a source of novel taxa and putative plastic-active enzymes.</title>
        <authorList>
            <person name="Diaz-Garcia L."/>
            <person name="Chuvochina M."/>
            <person name="Feuerriegel G."/>
            <person name="Bunk B."/>
            <person name="Sproer C."/>
            <person name="Streit W.R."/>
            <person name="Rodriguez L.M."/>
            <person name="Overmann J."/>
            <person name="Jimenez D.J."/>
        </authorList>
    </citation>
    <scope>NUCLEOTIDE SEQUENCE</scope>
    <source>
        <strain evidence="1">MAG 3858</strain>
    </source>
</reference>
<protein>
    <recommendedName>
        <fullName evidence="3">DUF1896 family protein</fullName>
    </recommendedName>
</protein>
<dbReference type="EMBL" id="CP119313">
    <property type="protein sequence ID" value="WEK21354.1"/>
    <property type="molecule type" value="Genomic_DNA"/>
</dbReference>
<dbReference type="Proteomes" id="UP001214530">
    <property type="component" value="Chromosome"/>
</dbReference>